<evidence type="ECO:0000313" key="1">
    <source>
        <dbReference type="EMBL" id="VFV31851.1"/>
    </source>
</evidence>
<keyword evidence="2" id="KW-1185">Reference proteome</keyword>
<gene>
    <name evidence="1" type="ORF">LYPA_23C016255</name>
</gene>
<accession>A0A485NDZ3</accession>
<dbReference type="EMBL" id="CAAGRJ010016202">
    <property type="protein sequence ID" value="VFV31851.1"/>
    <property type="molecule type" value="Genomic_DNA"/>
</dbReference>
<reference evidence="1 2" key="1">
    <citation type="submission" date="2019-01" db="EMBL/GenBank/DDBJ databases">
        <authorList>
            <person name="Alioto T."/>
            <person name="Alioto T."/>
        </authorList>
    </citation>
    <scope>NUCLEOTIDE SEQUENCE [LARGE SCALE GENOMIC DNA]</scope>
</reference>
<protein>
    <submittedName>
        <fullName evidence="1">Ferritin l subunit</fullName>
    </submittedName>
</protein>
<evidence type="ECO:0000313" key="2">
    <source>
        <dbReference type="Proteomes" id="UP000386466"/>
    </source>
</evidence>
<dbReference type="InterPro" id="IPR012347">
    <property type="entry name" value="Ferritin-like"/>
</dbReference>
<dbReference type="Proteomes" id="UP000386466">
    <property type="component" value="Unassembled WGS sequence"/>
</dbReference>
<organism evidence="1 2">
    <name type="scientific">Lynx pardinus</name>
    <name type="common">Iberian lynx</name>
    <name type="synonym">Felis pardina</name>
    <dbReference type="NCBI Taxonomy" id="191816"/>
    <lineage>
        <taxon>Eukaryota</taxon>
        <taxon>Metazoa</taxon>
        <taxon>Chordata</taxon>
        <taxon>Craniata</taxon>
        <taxon>Vertebrata</taxon>
        <taxon>Euteleostomi</taxon>
        <taxon>Mammalia</taxon>
        <taxon>Eutheria</taxon>
        <taxon>Laurasiatheria</taxon>
        <taxon>Carnivora</taxon>
        <taxon>Feliformia</taxon>
        <taxon>Felidae</taxon>
        <taxon>Felinae</taxon>
        <taxon>Lynx</taxon>
    </lineage>
</organism>
<dbReference type="AlphaFoldDB" id="A0A485NDZ3"/>
<name>A0A485NDZ3_LYNPA</name>
<proteinExistence type="predicted"/>
<dbReference type="Gene3D" id="1.20.1260.10">
    <property type="match status" value="1"/>
</dbReference>
<sequence>MSSQIHQNHSTGEAVTVNLLVNLNLQASYTYLSLRFYFDSGYVGTSATRAFSIFRRCKTCVVGTFFQDMWKLPKMSSMKPGMPLKPPWPPKKNLTQAFGICVLWDAHMSISVTSWRTAN</sequence>
<dbReference type="InterPro" id="IPR009078">
    <property type="entry name" value="Ferritin-like_SF"/>
</dbReference>
<dbReference type="SUPFAM" id="SSF47240">
    <property type="entry name" value="Ferritin-like"/>
    <property type="match status" value="1"/>
</dbReference>